<feature type="domain" description="RUN" evidence="2">
    <location>
        <begin position="610"/>
        <end position="827"/>
    </location>
</feature>
<evidence type="ECO:0000313" key="4">
    <source>
        <dbReference type="RefSeq" id="XP_034119568.1"/>
    </source>
</evidence>
<feature type="region of interest" description="Disordered" evidence="1">
    <location>
        <begin position="1"/>
        <end position="68"/>
    </location>
</feature>
<dbReference type="PROSITE" id="PS50826">
    <property type="entry name" value="RUN"/>
    <property type="match status" value="1"/>
</dbReference>
<feature type="region of interest" description="Disordered" evidence="1">
    <location>
        <begin position="206"/>
        <end position="247"/>
    </location>
</feature>
<dbReference type="OrthoDB" id="10068328at2759"/>
<feature type="region of interest" description="Disordered" evidence="1">
    <location>
        <begin position="384"/>
        <end position="415"/>
    </location>
</feature>
<keyword evidence="3" id="KW-1185">Reference proteome</keyword>
<dbReference type="InterPro" id="IPR058732">
    <property type="entry name" value="RUNDC1_M"/>
</dbReference>
<dbReference type="InterPro" id="IPR037213">
    <property type="entry name" value="Run_dom_sf"/>
</dbReference>
<dbReference type="AlphaFoldDB" id="A0A6P8Y0T4"/>
<dbReference type="Pfam" id="PF02759">
    <property type="entry name" value="RUN"/>
    <property type="match status" value="1"/>
</dbReference>
<dbReference type="SUPFAM" id="SSF140741">
    <property type="entry name" value="RUN domain-like"/>
    <property type="match status" value="1"/>
</dbReference>
<dbReference type="CDD" id="cd17683">
    <property type="entry name" value="RUN_RUNDC1"/>
    <property type="match status" value="1"/>
</dbReference>
<dbReference type="Proteomes" id="UP000515160">
    <property type="component" value="Chromosome X"/>
</dbReference>
<gene>
    <name evidence="4" type="primary">LOC117578257</name>
</gene>
<feature type="compositionally biased region" description="Low complexity" evidence="1">
    <location>
        <begin position="18"/>
        <end position="27"/>
    </location>
</feature>
<protein>
    <submittedName>
        <fullName evidence="4">RUN domain-containing protein 1</fullName>
    </submittedName>
</protein>
<name>A0A6P8Y0T4_DROAB</name>
<dbReference type="GeneID" id="117578257"/>
<feature type="compositionally biased region" description="Low complexity" evidence="1">
    <location>
        <begin position="392"/>
        <end position="415"/>
    </location>
</feature>
<dbReference type="Gene3D" id="1.20.58.900">
    <property type="match status" value="1"/>
</dbReference>
<dbReference type="PANTHER" id="PTHR15591:SF19">
    <property type="entry name" value="RUN DOMAIN-CONTAINING PROTEIN 1 ISOFORM X1"/>
    <property type="match status" value="1"/>
</dbReference>
<evidence type="ECO:0000259" key="2">
    <source>
        <dbReference type="PROSITE" id="PS50826"/>
    </source>
</evidence>
<dbReference type="InterPro" id="IPR047343">
    <property type="entry name" value="RUSC1_2"/>
</dbReference>
<dbReference type="RefSeq" id="XP_034119568.1">
    <property type="nucleotide sequence ID" value="XM_034263677.2"/>
</dbReference>
<evidence type="ECO:0000256" key="1">
    <source>
        <dbReference type="SAM" id="MobiDB-lite"/>
    </source>
</evidence>
<dbReference type="SMART" id="SM00593">
    <property type="entry name" value="RUN"/>
    <property type="match status" value="1"/>
</dbReference>
<accession>A0A6P8Y0T4</accession>
<dbReference type="PANTHER" id="PTHR15591">
    <property type="entry name" value="RUN AND SH3 DOMAIN CONTAINING"/>
    <property type="match status" value="1"/>
</dbReference>
<proteinExistence type="predicted"/>
<dbReference type="Pfam" id="PF26030">
    <property type="entry name" value="RUNDC1"/>
    <property type="match status" value="1"/>
</dbReference>
<reference evidence="4" key="1">
    <citation type="submission" date="2025-08" db="UniProtKB">
        <authorList>
            <consortium name="RefSeq"/>
        </authorList>
    </citation>
    <scope>IDENTIFICATION</scope>
    <source>
        <strain evidence="4">15112-1751.03</strain>
        <tissue evidence="4">Whole Adult</tissue>
    </source>
</reference>
<dbReference type="InterPro" id="IPR004012">
    <property type="entry name" value="Run_dom"/>
</dbReference>
<sequence length="834" mass="90097">MEMDATQVEGRQQAASHNNSNNTNSSDNNDDEVQQTTATTTTTTIEHRDSIDSPAFSGTEPDPDPDVEVDIEADAEDEAQPLSERWSPLGANYDDANSVSLELLSGIDCGDLEPTLLGLDKLEKHQQQQQELQQQQQPTTVAVDNASELARLRSIEDEQELLTSSLLALTSQFAHVQLRVRQIVEAPTDERDQLLRDLEDFAFQGIPETVQPLAGNDKNDDDVRDDDDDGADNKEAQGEGEVTAPPDGQLIEQLKSQLTELEQLAYESGAPGVLPQHVLLEKQKFILDELRTKLNLQVEQHQLPGLSTEQLRHQVDNAIGEFVGPLKMKEQLVAQLKTQITDLERFIAFLQCDTAGSGAGSGVSSASDKLKLLSGAYNSYAAKQTARQAPKTTTGAGAGTKVEAGAGSGAGTVTAGHSQLQTQPVAMEAGAPRRESLHSKAHGLLDKASLLMQMFATTHFAKRQADFQQNSLKKTHKGNHWGDLRAQLEVDIQEVAALAATLSCDREKLANIKRALRQQQQQHSAGGGSLALNAQNGALTTVPPRCRRAAAAAVAGHELTPYAAGAAGAAASSDSDEDAYERYDWDKDKAGLGRRIVHMRGDSIATIGRELTSVVRKNFARTLQQLIQHGLRIPAESAASSLMVPFMRCLQPGAQRVSATTAAGGGGGGVGGGGGGLGGGVASSDMQFLGIGRSMHVWELIIEYYNLKNGEEYNNTPARKLSQSFQLDIVDAHAVTAKQSLLSAIGMILAMHRPYKRSYNAHFKALICAGLNAHLLVEWLNLILSCNELIDTYYTSNSYVACTGFRDSLRSIDALSKFDFDLPVDLAIRHFRNI</sequence>
<evidence type="ECO:0000313" key="3">
    <source>
        <dbReference type="Proteomes" id="UP000515160"/>
    </source>
</evidence>
<organism evidence="3 4">
    <name type="scientific">Drosophila albomicans</name>
    <name type="common">Fruit fly</name>
    <dbReference type="NCBI Taxonomy" id="7291"/>
    <lineage>
        <taxon>Eukaryota</taxon>
        <taxon>Metazoa</taxon>
        <taxon>Ecdysozoa</taxon>
        <taxon>Arthropoda</taxon>
        <taxon>Hexapoda</taxon>
        <taxon>Insecta</taxon>
        <taxon>Pterygota</taxon>
        <taxon>Neoptera</taxon>
        <taxon>Endopterygota</taxon>
        <taxon>Diptera</taxon>
        <taxon>Brachycera</taxon>
        <taxon>Muscomorpha</taxon>
        <taxon>Ephydroidea</taxon>
        <taxon>Drosophilidae</taxon>
        <taxon>Drosophila</taxon>
    </lineage>
</organism>
<feature type="compositionally biased region" description="Acidic residues" evidence="1">
    <location>
        <begin position="219"/>
        <end position="230"/>
    </location>
</feature>